<dbReference type="Pfam" id="PF07963">
    <property type="entry name" value="N_methyl"/>
    <property type="match status" value="1"/>
</dbReference>
<evidence type="ECO:0000256" key="3">
    <source>
        <dbReference type="ARBA" id="ARBA00021539"/>
    </source>
</evidence>
<evidence type="ECO:0000313" key="11">
    <source>
        <dbReference type="EMBL" id="ATF09483.1"/>
    </source>
</evidence>
<dbReference type="InterPro" id="IPR010055">
    <property type="entry name" value="T2SS_protein-GspJ"/>
</dbReference>
<name>A0A291B920_9GAMM</name>
<dbReference type="KEGG" id="elux:BTN50_0979"/>
<dbReference type="Gene3D" id="2.10.70.20">
    <property type="entry name" value="gspk-gspi-gspj complex like domains"/>
    <property type="match status" value="1"/>
</dbReference>
<dbReference type="EMBL" id="CP020660">
    <property type="protein sequence ID" value="ATF09483.1"/>
    <property type="molecule type" value="Genomic_DNA"/>
</dbReference>
<evidence type="ECO:0000256" key="4">
    <source>
        <dbReference type="ARBA" id="ARBA00022475"/>
    </source>
</evidence>
<evidence type="ECO:0000256" key="2">
    <source>
        <dbReference type="ARBA" id="ARBA00011084"/>
    </source>
</evidence>
<sequence>MFQPINIDRRAKKFRLPKRWKIHGFTLVEVMLALMIFAMLSISANQIFHNVNAANQQTKKVSDALIALQRSIVIMDSDFRQILARYYRNGGNESDEILLEMGDNLLNSEAAGIRFVRGGWANPQQLLPRGEVVKVGYRLQNKKLERIRWMFADDSSSTEPAFITLMEDVTNLQFEVFDDARWQTHWNTPHALPEAIRVTLRTDHYGDFTRIYLLPSQVLSNTPVVKRQ</sequence>
<dbReference type="Proteomes" id="UP000218160">
    <property type="component" value="Chromosome 1"/>
</dbReference>
<feature type="transmembrane region" description="Helical" evidence="10">
    <location>
        <begin position="20"/>
        <end position="42"/>
    </location>
</feature>
<comment type="subcellular location">
    <subcellularLocation>
        <location evidence="1">Cell inner membrane</location>
        <topology evidence="1">Single-pass membrane protein</topology>
    </subcellularLocation>
</comment>
<evidence type="ECO:0000256" key="8">
    <source>
        <dbReference type="ARBA" id="ARBA00022989"/>
    </source>
</evidence>
<dbReference type="Gene3D" id="3.10.610.10">
    <property type="entry name" value="GSPII I/J protein-like"/>
    <property type="match status" value="1"/>
</dbReference>
<evidence type="ECO:0000256" key="6">
    <source>
        <dbReference type="ARBA" id="ARBA00022519"/>
    </source>
</evidence>
<dbReference type="GO" id="GO:0015627">
    <property type="term" value="C:type II protein secretion system complex"/>
    <property type="evidence" value="ECO:0007669"/>
    <property type="project" value="InterPro"/>
</dbReference>
<dbReference type="GO" id="GO:0015628">
    <property type="term" value="P:protein secretion by the type II secretion system"/>
    <property type="evidence" value="ECO:0007669"/>
    <property type="project" value="InterPro"/>
</dbReference>
<reference evidence="12" key="1">
    <citation type="submission" date="2017-04" db="EMBL/GenBank/DDBJ databases">
        <title>Genome evolution of the luminous symbionts of deep sea anglerfish.</title>
        <authorList>
            <person name="Hendry T.A."/>
        </authorList>
    </citation>
    <scope>NUCLEOTIDE SEQUENCE [LARGE SCALE GENOMIC DNA]</scope>
</reference>
<evidence type="ECO:0000256" key="10">
    <source>
        <dbReference type="SAM" id="Phobius"/>
    </source>
</evidence>
<dbReference type="NCBIfam" id="TIGR01711">
    <property type="entry name" value="gspJ"/>
    <property type="match status" value="1"/>
</dbReference>
<dbReference type="Pfam" id="PF11612">
    <property type="entry name" value="T2SSJ"/>
    <property type="match status" value="1"/>
</dbReference>
<organism evidence="11 12">
    <name type="scientific">Candidatus Enterovibrio altilux</name>
    <dbReference type="NCBI Taxonomy" id="1927128"/>
    <lineage>
        <taxon>Bacteria</taxon>
        <taxon>Pseudomonadati</taxon>
        <taxon>Pseudomonadota</taxon>
        <taxon>Gammaproteobacteria</taxon>
        <taxon>Vibrionales</taxon>
        <taxon>Vibrionaceae</taxon>
        <taxon>Enterovibrio</taxon>
    </lineage>
</organism>
<dbReference type="RefSeq" id="WP_096619136.1">
    <property type="nucleotide sequence ID" value="NZ_CP020660.1"/>
</dbReference>
<dbReference type="PANTHER" id="PTHR39583">
    <property type="entry name" value="TYPE II SECRETION SYSTEM PROTEIN J-RELATED"/>
    <property type="match status" value="1"/>
</dbReference>
<dbReference type="AlphaFoldDB" id="A0A291B920"/>
<evidence type="ECO:0000313" key="12">
    <source>
        <dbReference type="Proteomes" id="UP000218160"/>
    </source>
</evidence>
<dbReference type="GO" id="GO:0005886">
    <property type="term" value="C:plasma membrane"/>
    <property type="evidence" value="ECO:0007669"/>
    <property type="project" value="UniProtKB-SubCell"/>
</dbReference>
<keyword evidence="9 10" id="KW-0472">Membrane</keyword>
<evidence type="ECO:0000256" key="5">
    <source>
        <dbReference type="ARBA" id="ARBA00022481"/>
    </source>
</evidence>
<dbReference type="InterPro" id="IPR045584">
    <property type="entry name" value="Pilin-like"/>
</dbReference>
<dbReference type="PANTHER" id="PTHR39583:SF2">
    <property type="entry name" value="TYPE II SECRETION SYSTEM PROTEIN J"/>
    <property type="match status" value="1"/>
</dbReference>
<dbReference type="PROSITE" id="PS00409">
    <property type="entry name" value="PROKAR_NTER_METHYL"/>
    <property type="match status" value="1"/>
</dbReference>
<dbReference type="NCBIfam" id="TIGR02532">
    <property type="entry name" value="IV_pilin_GFxxxE"/>
    <property type="match status" value="1"/>
</dbReference>
<dbReference type="InterPro" id="IPR012902">
    <property type="entry name" value="N_methyl_site"/>
</dbReference>
<evidence type="ECO:0000256" key="9">
    <source>
        <dbReference type="ARBA" id="ARBA00023136"/>
    </source>
</evidence>
<keyword evidence="12" id="KW-1185">Reference proteome</keyword>
<dbReference type="OrthoDB" id="9794345at2"/>
<evidence type="ECO:0000256" key="7">
    <source>
        <dbReference type="ARBA" id="ARBA00022692"/>
    </source>
</evidence>
<evidence type="ECO:0000256" key="1">
    <source>
        <dbReference type="ARBA" id="ARBA00004377"/>
    </source>
</evidence>
<keyword evidence="8 10" id="KW-1133">Transmembrane helix</keyword>
<accession>A0A291B920</accession>
<keyword evidence="7 10" id="KW-0812">Transmembrane</keyword>
<gene>
    <name evidence="11" type="ORF">BTN50_0979</name>
</gene>
<keyword evidence="5" id="KW-0488">Methylation</keyword>
<proteinExistence type="inferred from homology"/>
<dbReference type="InterPro" id="IPR051621">
    <property type="entry name" value="T2SS_protein_J"/>
</dbReference>
<keyword evidence="4" id="KW-1003">Cell membrane</keyword>
<keyword evidence="6" id="KW-0997">Cell inner membrane</keyword>
<comment type="similarity">
    <text evidence="2">Belongs to the GSP J family.</text>
</comment>
<protein>
    <recommendedName>
        <fullName evidence="3">Type II secretion system protein J</fullName>
    </recommendedName>
</protein>
<dbReference type="SUPFAM" id="SSF54523">
    <property type="entry name" value="Pili subunits"/>
    <property type="match status" value="1"/>
</dbReference>